<proteinExistence type="inferred from homology"/>
<evidence type="ECO:0000256" key="6">
    <source>
        <dbReference type="ARBA" id="ARBA00023098"/>
    </source>
</evidence>
<reference evidence="14" key="1">
    <citation type="submission" date="2016-01" db="EMBL/GenBank/DDBJ databases">
        <authorList>
            <person name="Mitreva M."/>
            <person name="Pepin K.H."/>
            <person name="Mihindukulasuriya K.A."/>
            <person name="Fulton R."/>
            <person name="Fronick C."/>
            <person name="O'Laughlin M."/>
            <person name="Miner T."/>
            <person name="Herter B."/>
            <person name="Rosa B.A."/>
            <person name="Cordes M."/>
            <person name="Tomlinson C."/>
            <person name="Wollam A."/>
            <person name="Palsikar V.B."/>
            <person name="Mardis E.R."/>
            <person name="Wilson R.K."/>
        </authorList>
    </citation>
    <scope>NUCLEOTIDE SEQUENCE [LARGE SCALE GENOMIC DNA]</scope>
    <source>
        <strain evidence="14">KA00185</strain>
    </source>
</reference>
<dbReference type="GO" id="GO:0006633">
    <property type="term" value="P:fatty acid biosynthetic process"/>
    <property type="evidence" value="ECO:0007669"/>
    <property type="project" value="UniProtKB-UniRule"/>
</dbReference>
<evidence type="ECO:0000259" key="10">
    <source>
        <dbReference type="Pfam" id="PF07055"/>
    </source>
</evidence>
<name>A0A134A173_9FUSO</name>
<dbReference type="PATRIC" id="fig|157687.3.peg.1799"/>
<dbReference type="GO" id="GO:0050343">
    <property type="term" value="F:trans-2-enoyl-CoA reductase (NADH) activity"/>
    <property type="evidence" value="ECO:0007669"/>
    <property type="project" value="UniProtKB-EC"/>
</dbReference>
<keyword evidence="2 9" id="KW-0444">Lipid biosynthesis</keyword>
<dbReference type="Proteomes" id="UP000070483">
    <property type="component" value="Unassembled WGS sequence"/>
</dbReference>
<sequence>MVIKPRLKGGLALTNHPIGAKEFVKRQIDYVKSQDKYKGPKKVLIIGSSSGYGLATRISLAFGAGAETIGVAFEKGIEGKRTGSAGWWNTIAFDEAAEKEGLKYKNFIGDAFSFEMKDDVIKFIKEEFGGKIDLLIYSLASGVRTDPIDGVTYRSALKSTTKEITGPTINFEKETMEETTMGVATPEEIKSTIKVMGGEDWKLWIEALDKGGVLSEGFKTVAYSYLGPKVTYGIYKEGTIGAAKRDLEHTSDVLNDFLKEKYNGEAYVSLSKALMTKASAVIPIFPLYAALLYKVMKEKGIHEGTIQQKHRLLTQMVYGNHPVIDDERRLRPDNWEMREDVQAEVEALWDKITPENFKEISDYAGAREEFMQLNGFDFDNVDYDADLDLEELAKLRP</sequence>
<evidence type="ECO:0000256" key="4">
    <source>
        <dbReference type="ARBA" id="ARBA00023002"/>
    </source>
</evidence>
<accession>A0A134A173</accession>
<feature type="site" description="Plays an important role in discriminating NADH against NADPH" evidence="9">
    <location>
        <position position="74"/>
    </location>
</feature>
<evidence type="ECO:0000256" key="5">
    <source>
        <dbReference type="ARBA" id="ARBA00023027"/>
    </source>
</evidence>
<comment type="caution">
    <text evidence="13">The sequence shown here is derived from an EMBL/GenBank/DDBJ whole genome shotgun (WGS) entry which is preliminary data.</text>
</comment>
<dbReference type="PANTHER" id="PTHR37480:SF1">
    <property type="entry name" value="ENOYL-[ACYL-CARRIER-PROTEIN] REDUCTASE [NADH]"/>
    <property type="match status" value="1"/>
</dbReference>
<feature type="binding site" evidence="9">
    <location>
        <begin position="274"/>
        <end position="276"/>
    </location>
    <ligand>
        <name>NAD(+)</name>
        <dbReference type="ChEBI" id="CHEBI:57540"/>
    </ligand>
</feature>
<gene>
    <name evidence="9" type="primary">fabV</name>
    <name evidence="13" type="ORF">HMPREF3180_01806</name>
</gene>
<feature type="binding site" evidence="9">
    <location>
        <begin position="73"/>
        <end position="74"/>
    </location>
    <ligand>
        <name>NAD(+)</name>
        <dbReference type="ChEBI" id="CHEBI:57540"/>
    </ligand>
</feature>
<evidence type="ECO:0000256" key="3">
    <source>
        <dbReference type="ARBA" id="ARBA00022832"/>
    </source>
</evidence>
<keyword evidence="3 9" id="KW-0276">Fatty acid metabolism</keyword>
<dbReference type="InterPro" id="IPR050048">
    <property type="entry name" value="FabV-like_NADH_b"/>
</dbReference>
<evidence type="ECO:0000313" key="13">
    <source>
        <dbReference type="EMBL" id="KXB61436.1"/>
    </source>
</evidence>
<dbReference type="HAMAP" id="MF_01838">
    <property type="entry name" value="FabV_reductase"/>
    <property type="match status" value="1"/>
</dbReference>
<comment type="function">
    <text evidence="9">Involved in the final reduction of the elongation cycle of fatty acid synthesis (FAS II). Catalyzes the reduction of a carbon-carbon double bond in an enoyl moiety that is covalently linked to an acyl carrier protein (ACP).</text>
</comment>
<feature type="binding site" evidence="9">
    <location>
        <begin position="47"/>
        <end position="52"/>
    </location>
    <ligand>
        <name>NAD(+)</name>
        <dbReference type="ChEBI" id="CHEBI:57540"/>
    </ligand>
</feature>
<dbReference type="AlphaFoldDB" id="A0A134A173"/>
<protein>
    <recommendedName>
        <fullName evidence="9">Enoyl-[acyl-carrier-protein] reductase [NADH]</fullName>
        <shortName evidence="9">ENR</shortName>
        <ecNumber evidence="9">1.3.1.9</ecNumber>
    </recommendedName>
</protein>
<dbReference type="UniPathway" id="UPA00094"/>
<dbReference type="Pfam" id="PF07055">
    <property type="entry name" value="Eno-Rase_FAD_bd"/>
    <property type="match status" value="1"/>
</dbReference>
<feature type="binding site" evidence="9">
    <location>
        <position position="244"/>
    </location>
    <ligand>
        <name>NAD(+)</name>
        <dbReference type="ChEBI" id="CHEBI:57540"/>
    </ligand>
</feature>
<comment type="catalytic activity">
    <reaction evidence="9">
        <text>a 2,3-saturated acyl-[ACP] + NAD(+) = a (2E)-enoyl-[ACP] + NADH + H(+)</text>
        <dbReference type="Rhea" id="RHEA:10240"/>
        <dbReference type="Rhea" id="RHEA-COMP:9925"/>
        <dbReference type="Rhea" id="RHEA-COMP:9926"/>
        <dbReference type="ChEBI" id="CHEBI:15378"/>
        <dbReference type="ChEBI" id="CHEBI:57540"/>
        <dbReference type="ChEBI" id="CHEBI:57945"/>
        <dbReference type="ChEBI" id="CHEBI:78784"/>
        <dbReference type="ChEBI" id="CHEBI:78785"/>
        <dbReference type="EC" id="1.3.1.9"/>
    </reaction>
</comment>
<dbReference type="Pfam" id="PF12241">
    <property type="entry name" value="Enoyl_reductase"/>
    <property type="match status" value="1"/>
</dbReference>
<dbReference type="NCBIfam" id="NF043048">
    <property type="entry name" value="EnoyACPredFabV"/>
    <property type="match status" value="1"/>
</dbReference>
<feature type="active site" description="Proton donor" evidence="9">
    <location>
        <position position="235"/>
    </location>
</feature>
<dbReference type="STRING" id="157687.HMPREF3180_01806"/>
<evidence type="ECO:0000256" key="7">
    <source>
        <dbReference type="ARBA" id="ARBA00023160"/>
    </source>
</evidence>
<comment type="subunit">
    <text evidence="1 9">Monomer.</text>
</comment>
<comment type="catalytic activity">
    <reaction evidence="8">
        <text>a 2,3-saturated acyl-CoA + NAD(+) = a (2E)-enoyl-CoA + NADH + H(+)</text>
        <dbReference type="Rhea" id="RHEA:18177"/>
        <dbReference type="ChEBI" id="CHEBI:15378"/>
        <dbReference type="ChEBI" id="CHEBI:57540"/>
        <dbReference type="ChEBI" id="CHEBI:57945"/>
        <dbReference type="ChEBI" id="CHEBI:58856"/>
        <dbReference type="ChEBI" id="CHEBI:65111"/>
        <dbReference type="EC" id="1.3.1.44"/>
    </reaction>
</comment>
<dbReference type="RefSeq" id="WP_060918382.1">
    <property type="nucleotide sequence ID" value="NZ_KQ960101.1"/>
</dbReference>
<comment type="similarity">
    <text evidence="9">Belongs to the TER reductase family.</text>
</comment>
<feature type="binding site" evidence="9">
    <location>
        <position position="225"/>
    </location>
    <ligand>
        <name>substrate</name>
    </ligand>
</feature>
<dbReference type="InterPro" id="IPR024906">
    <property type="entry name" value="Eno_Rdtase_FAD-bd_dom"/>
</dbReference>
<dbReference type="EC" id="1.3.1.9" evidence="9"/>
<dbReference type="InterPro" id="IPR036291">
    <property type="entry name" value="NAD(P)-bd_dom_sf"/>
</dbReference>
<organism evidence="13 14">
    <name type="scientific">Leptotrichia wadei</name>
    <dbReference type="NCBI Taxonomy" id="157687"/>
    <lineage>
        <taxon>Bacteria</taxon>
        <taxon>Fusobacteriati</taxon>
        <taxon>Fusobacteriota</taxon>
        <taxon>Fusobacteriia</taxon>
        <taxon>Fusobacteriales</taxon>
        <taxon>Leptotrichiaceae</taxon>
        <taxon>Leptotrichia</taxon>
    </lineage>
</organism>
<evidence type="ECO:0000259" key="12">
    <source>
        <dbReference type="Pfam" id="PF12242"/>
    </source>
</evidence>
<evidence type="ECO:0000256" key="9">
    <source>
        <dbReference type="HAMAP-Rule" id="MF_01838"/>
    </source>
</evidence>
<feature type="binding site" evidence="9">
    <location>
        <begin position="139"/>
        <end position="140"/>
    </location>
    <ligand>
        <name>NAD(+)</name>
        <dbReference type="ChEBI" id="CHEBI:57540"/>
    </ligand>
</feature>
<feature type="domain" description="Trans-2-enoyl-CoA reductase catalytic" evidence="11">
    <location>
        <begin position="81"/>
        <end position="318"/>
    </location>
</feature>
<evidence type="ECO:0000313" key="14">
    <source>
        <dbReference type="Proteomes" id="UP000070483"/>
    </source>
</evidence>
<feature type="domain" description="Trans-2-enoyl-CoA reductase-like NAD(P)H binding" evidence="12">
    <location>
        <begin position="2"/>
        <end position="77"/>
    </location>
</feature>
<dbReference type="Gene3D" id="3.40.50.720">
    <property type="entry name" value="NAD(P)-binding Rossmann-like Domain"/>
    <property type="match status" value="1"/>
</dbReference>
<dbReference type="NCBIfam" id="NF010177">
    <property type="entry name" value="PRK13656.1"/>
    <property type="match status" value="1"/>
</dbReference>
<comment type="pathway">
    <text evidence="9">Lipid metabolism; fatty acid biosynthesis.</text>
</comment>
<dbReference type="PANTHER" id="PTHR37480">
    <property type="entry name" value="ENOYL-[ACYL-CARRIER-PROTEIN] REDUCTASE [NADH]"/>
    <property type="match status" value="1"/>
</dbReference>
<evidence type="ECO:0000256" key="8">
    <source>
        <dbReference type="ARBA" id="ARBA00048302"/>
    </source>
</evidence>
<dbReference type="GO" id="GO:0051287">
    <property type="term" value="F:NAD binding"/>
    <property type="evidence" value="ECO:0007669"/>
    <property type="project" value="UniProtKB-UniRule"/>
</dbReference>
<evidence type="ECO:0000256" key="1">
    <source>
        <dbReference type="ARBA" id="ARBA00011245"/>
    </source>
</evidence>
<dbReference type="InterPro" id="IPR010758">
    <property type="entry name" value="Trans-2-enoyl-CoA_reductase"/>
</dbReference>
<dbReference type="EMBL" id="LSDD01000133">
    <property type="protein sequence ID" value="KXB61436.1"/>
    <property type="molecule type" value="Genomic_DNA"/>
</dbReference>
<keyword evidence="5 9" id="KW-0520">NAD</keyword>
<dbReference type="InterPro" id="IPR024910">
    <property type="entry name" value="Enoyl-CoA_Rdtase_cat_dom"/>
</dbReference>
<keyword evidence="6 9" id="KW-0443">Lipid metabolism</keyword>
<dbReference type="GO" id="GO:0004318">
    <property type="term" value="F:enoyl-[acyl-carrier-protein] reductase (NADH) activity"/>
    <property type="evidence" value="ECO:0007669"/>
    <property type="project" value="UniProtKB-UniRule"/>
</dbReference>
<keyword evidence="7 9" id="KW-0275">Fatty acid biosynthesis</keyword>
<keyword evidence="4 9" id="KW-0560">Oxidoreductase</keyword>
<keyword evidence="14" id="KW-1185">Reference proteome</keyword>
<dbReference type="OrthoDB" id="9802260at2"/>
<feature type="domain" description="Enoyl reductase FAD binding" evidence="10">
    <location>
        <begin position="324"/>
        <end position="386"/>
    </location>
</feature>
<feature type="binding site" evidence="9">
    <location>
        <begin position="110"/>
        <end position="111"/>
    </location>
    <ligand>
        <name>NAD(+)</name>
        <dbReference type="ChEBI" id="CHEBI:57540"/>
    </ligand>
</feature>
<evidence type="ECO:0000259" key="11">
    <source>
        <dbReference type="Pfam" id="PF12241"/>
    </source>
</evidence>
<evidence type="ECO:0000256" key="2">
    <source>
        <dbReference type="ARBA" id="ARBA00022516"/>
    </source>
</evidence>
<dbReference type="Pfam" id="PF12242">
    <property type="entry name" value="Eno-Rase_NADH_b"/>
    <property type="match status" value="1"/>
</dbReference>
<dbReference type="SUPFAM" id="SSF51735">
    <property type="entry name" value="NAD(P)-binding Rossmann-fold domains"/>
    <property type="match status" value="1"/>
</dbReference>